<keyword evidence="1" id="KW-0732">Signal</keyword>
<organism evidence="2 3">
    <name type="scientific">Pelomonas nitida</name>
    <dbReference type="NCBI Taxonomy" id="3299027"/>
    <lineage>
        <taxon>Bacteria</taxon>
        <taxon>Pseudomonadati</taxon>
        <taxon>Pseudomonadota</taxon>
        <taxon>Betaproteobacteria</taxon>
        <taxon>Burkholderiales</taxon>
        <taxon>Sphaerotilaceae</taxon>
        <taxon>Roseateles</taxon>
    </lineage>
</organism>
<protein>
    <recommendedName>
        <fullName evidence="4">Lipoprotein</fullName>
    </recommendedName>
</protein>
<dbReference type="RefSeq" id="WP_394491398.1">
    <property type="nucleotide sequence ID" value="NZ_JBIGIA010000022.1"/>
</dbReference>
<comment type="caution">
    <text evidence="2">The sequence shown here is derived from an EMBL/GenBank/DDBJ whole genome shotgun (WGS) entry which is preliminary data.</text>
</comment>
<keyword evidence="3" id="KW-1185">Reference proteome</keyword>
<accession>A0ABW7GC22</accession>
<evidence type="ECO:0008006" key="4">
    <source>
        <dbReference type="Google" id="ProtNLM"/>
    </source>
</evidence>
<dbReference type="EMBL" id="JBIGIA010000022">
    <property type="protein sequence ID" value="MFG6459420.1"/>
    <property type="molecule type" value="Genomic_DNA"/>
</dbReference>
<sequence>MSIALRISPRRFRSLAGVGLLSLALAGCGGGSNPLGNPSDISNPAAEAGQKLSFAFYQKCINPIFLEQLPIEGTSVTNTCAAGGCHDVNTGSGGAFRINQSATGLTLGTSPDAAAIRLSDMYKNFKSTQGQVVFADPSASRLINKPLVRGVLHGGGRIFLDENDPNAKLLLYWMSHPAAQGQDEFTAPEPASCAV</sequence>
<evidence type="ECO:0000313" key="3">
    <source>
        <dbReference type="Proteomes" id="UP001606305"/>
    </source>
</evidence>
<feature type="signal peptide" evidence="1">
    <location>
        <begin position="1"/>
        <end position="26"/>
    </location>
</feature>
<dbReference type="Proteomes" id="UP001606305">
    <property type="component" value="Unassembled WGS sequence"/>
</dbReference>
<evidence type="ECO:0000313" key="2">
    <source>
        <dbReference type="EMBL" id="MFG6459420.1"/>
    </source>
</evidence>
<name>A0ABW7GC22_9BURK</name>
<dbReference type="PROSITE" id="PS51257">
    <property type="entry name" value="PROKAR_LIPOPROTEIN"/>
    <property type="match status" value="1"/>
</dbReference>
<feature type="chain" id="PRO_5047228069" description="Lipoprotein" evidence="1">
    <location>
        <begin position="27"/>
        <end position="195"/>
    </location>
</feature>
<gene>
    <name evidence="2" type="ORF">ACG00X_21505</name>
</gene>
<proteinExistence type="predicted"/>
<reference evidence="2 3" key="1">
    <citation type="submission" date="2024-09" db="EMBL/GenBank/DDBJ databases">
        <title>Novel species of the genus Pelomonas and Roseateles isolated from streams.</title>
        <authorList>
            <person name="Lu H."/>
        </authorList>
    </citation>
    <scope>NUCLEOTIDE SEQUENCE [LARGE SCALE GENOMIC DNA]</scope>
    <source>
        <strain evidence="2 3">BYS96W</strain>
    </source>
</reference>
<evidence type="ECO:0000256" key="1">
    <source>
        <dbReference type="SAM" id="SignalP"/>
    </source>
</evidence>